<name>A0A2Z2NDG9_9EURY</name>
<feature type="transmembrane region" description="Helical" evidence="1">
    <location>
        <begin position="12"/>
        <end position="33"/>
    </location>
</feature>
<gene>
    <name evidence="2" type="ORF">A3L04_01545</name>
</gene>
<keyword evidence="1" id="KW-0472">Membrane</keyword>
<evidence type="ECO:0000256" key="1">
    <source>
        <dbReference type="SAM" id="Phobius"/>
    </source>
</evidence>
<dbReference type="AlphaFoldDB" id="A0A2Z2NDG9"/>
<dbReference type="Proteomes" id="UP000250189">
    <property type="component" value="Chromosome"/>
</dbReference>
<evidence type="ECO:0000313" key="2">
    <source>
        <dbReference type="EMBL" id="ASJ15849.1"/>
    </source>
</evidence>
<sequence length="78" mass="8245">MENKLQESIVSASLFIVISGGPLFISLLTNSWQVAGLAAGVAAAIAHSNRKNLSVSTLLKLLVMYIVIGLFFKLGGLQ</sequence>
<reference evidence="2 3" key="1">
    <citation type="submission" date="2016-04" db="EMBL/GenBank/DDBJ databases">
        <title>Complete genome sequence of Thermococcus chitonophagus type strain GC74.</title>
        <authorList>
            <person name="Oger P.M."/>
        </authorList>
    </citation>
    <scope>NUCLEOTIDE SEQUENCE [LARGE SCALE GENOMIC DNA]</scope>
    <source>
        <strain evidence="2 3">GC74</strain>
    </source>
</reference>
<evidence type="ECO:0000313" key="3">
    <source>
        <dbReference type="Proteomes" id="UP000250189"/>
    </source>
</evidence>
<keyword evidence="1" id="KW-1133">Transmembrane helix</keyword>
<keyword evidence="3" id="KW-1185">Reference proteome</keyword>
<keyword evidence="1" id="KW-0812">Transmembrane</keyword>
<dbReference type="EMBL" id="CP015193">
    <property type="protein sequence ID" value="ASJ15849.1"/>
    <property type="molecule type" value="Genomic_DNA"/>
</dbReference>
<accession>A0A2Z2NDG9</accession>
<protein>
    <submittedName>
        <fullName evidence="2">Uncharacterized protein</fullName>
    </submittedName>
</protein>
<proteinExistence type="predicted"/>
<organism evidence="2 3">
    <name type="scientific">Thermococcus chitonophagus</name>
    <dbReference type="NCBI Taxonomy" id="54262"/>
    <lineage>
        <taxon>Archaea</taxon>
        <taxon>Methanobacteriati</taxon>
        <taxon>Methanobacteriota</taxon>
        <taxon>Thermococci</taxon>
        <taxon>Thermococcales</taxon>
        <taxon>Thermococcaceae</taxon>
        <taxon>Thermococcus</taxon>
    </lineage>
</organism>
<feature type="transmembrane region" description="Helical" evidence="1">
    <location>
        <begin position="53"/>
        <end position="72"/>
    </location>
</feature>
<dbReference type="GeneID" id="33321215"/>
<dbReference type="RefSeq" id="WP_068576095.1">
    <property type="nucleotide sequence ID" value="NZ_CP015193.1"/>
</dbReference>